<evidence type="ECO:0000256" key="2">
    <source>
        <dbReference type="ARBA" id="ARBA00005992"/>
    </source>
</evidence>
<dbReference type="Pfam" id="PF03734">
    <property type="entry name" value="YkuD"/>
    <property type="match status" value="1"/>
</dbReference>
<dbReference type="InterPro" id="IPR038063">
    <property type="entry name" value="Transpep_catalytic_dom"/>
</dbReference>
<dbReference type="GO" id="GO:0071555">
    <property type="term" value="P:cell wall organization"/>
    <property type="evidence" value="ECO:0007669"/>
    <property type="project" value="UniProtKB-UniRule"/>
</dbReference>
<keyword evidence="3" id="KW-0808">Transferase</keyword>
<dbReference type="GO" id="GO:0016740">
    <property type="term" value="F:transferase activity"/>
    <property type="evidence" value="ECO:0007669"/>
    <property type="project" value="UniProtKB-KW"/>
</dbReference>
<evidence type="ECO:0000256" key="1">
    <source>
        <dbReference type="ARBA" id="ARBA00004752"/>
    </source>
</evidence>
<name>A0A4R2CB23_SHIGR</name>
<dbReference type="AlphaFoldDB" id="A0A4R2CB23"/>
<keyword evidence="5 7" id="KW-0573">Peptidoglycan synthesis</keyword>
<keyword evidence="6 7" id="KW-0961">Cell wall biogenesis/degradation</keyword>
<dbReference type="Gene3D" id="2.40.440.10">
    <property type="entry name" value="L,D-transpeptidase catalytic domain-like"/>
    <property type="match status" value="1"/>
</dbReference>
<feature type="domain" description="L,D-TPase catalytic" evidence="8">
    <location>
        <begin position="170"/>
        <end position="344"/>
    </location>
</feature>
<dbReference type="CDD" id="cd16913">
    <property type="entry name" value="YkuD_like"/>
    <property type="match status" value="1"/>
</dbReference>
<dbReference type="Pfam" id="PF01471">
    <property type="entry name" value="PG_binding_1"/>
    <property type="match status" value="1"/>
</dbReference>
<evidence type="ECO:0000256" key="6">
    <source>
        <dbReference type="ARBA" id="ARBA00023316"/>
    </source>
</evidence>
<dbReference type="GO" id="GO:0009252">
    <property type="term" value="P:peptidoglycan biosynthetic process"/>
    <property type="evidence" value="ECO:0007669"/>
    <property type="project" value="UniProtKB-UniPathway"/>
</dbReference>
<evidence type="ECO:0000256" key="7">
    <source>
        <dbReference type="PROSITE-ProRule" id="PRU01373"/>
    </source>
</evidence>
<evidence type="ECO:0000259" key="8">
    <source>
        <dbReference type="PROSITE" id="PS52029"/>
    </source>
</evidence>
<dbReference type="PROSITE" id="PS52029">
    <property type="entry name" value="LD_TPASE"/>
    <property type="match status" value="1"/>
</dbReference>
<feature type="active site" description="Proton donor/acceptor" evidence="7">
    <location>
        <position position="300"/>
    </location>
</feature>
<evidence type="ECO:0000256" key="4">
    <source>
        <dbReference type="ARBA" id="ARBA00022960"/>
    </source>
</evidence>
<proteinExistence type="inferred from homology"/>
<dbReference type="InterPro" id="IPR005490">
    <property type="entry name" value="LD_TPept_cat_dom"/>
</dbReference>
<feature type="active site" description="Nucleophile" evidence="7">
    <location>
        <position position="319"/>
    </location>
</feature>
<evidence type="ECO:0000313" key="10">
    <source>
        <dbReference type="Proteomes" id="UP000295351"/>
    </source>
</evidence>
<dbReference type="PANTHER" id="PTHR41533:SF2">
    <property type="entry name" value="BLR7131 PROTEIN"/>
    <property type="match status" value="1"/>
</dbReference>
<dbReference type="Proteomes" id="UP000295351">
    <property type="component" value="Unassembled WGS sequence"/>
</dbReference>
<keyword evidence="10" id="KW-1185">Reference proteome</keyword>
<dbReference type="InterPro" id="IPR036366">
    <property type="entry name" value="PGBDSf"/>
</dbReference>
<evidence type="ECO:0000256" key="3">
    <source>
        <dbReference type="ARBA" id="ARBA00022679"/>
    </source>
</evidence>
<dbReference type="InterPro" id="IPR036365">
    <property type="entry name" value="PGBD-like_sf"/>
</dbReference>
<gene>
    <name evidence="9" type="ORF">EV665_12524</name>
</gene>
<dbReference type="GO" id="GO:0008360">
    <property type="term" value="P:regulation of cell shape"/>
    <property type="evidence" value="ECO:0007669"/>
    <property type="project" value="UniProtKB-UniRule"/>
</dbReference>
<evidence type="ECO:0000256" key="5">
    <source>
        <dbReference type="ARBA" id="ARBA00022984"/>
    </source>
</evidence>
<dbReference type="UniPathway" id="UPA00219"/>
<comment type="similarity">
    <text evidence="2">Belongs to the YkuD family.</text>
</comment>
<dbReference type="Gene3D" id="1.10.101.10">
    <property type="entry name" value="PGBD-like superfamily/PGBD"/>
    <property type="match status" value="1"/>
</dbReference>
<dbReference type="InterPro" id="IPR052905">
    <property type="entry name" value="LD-transpeptidase_YkuD-like"/>
</dbReference>
<dbReference type="InterPro" id="IPR002477">
    <property type="entry name" value="Peptidoglycan-bd-like"/>
</dbReference>
<dbReference type="GO" id="GO:0004180">
    <property type="term" value="F:carboxypeptidase activity"/>
    <property type="evidence" value="ECO:0007669"/>
    <property type="project" value="UniProtKB-ARBA"/>
</dbReference>
<comment type="caution">
    <text evidence="9">The sequence shown here is derived from an EMBL/GenBank/DDBJ whole genome shotgun (WGS) entry which is preliminary data.</text>
</comment>
<accession>A0A4R2CB23</accession>
<protein>
    <submittedName>
        <fullName evidence="9">Putative peptidoglycan binding protein</fullName>
    </submittedName>
</protein>
<dbReference type="RefSeq" id="WP_133036390.1">
    <property type="nucleotide sequence ID" value="NZ_BAABEI010000012.1"/>
</dbReference>
<sequence>MLDRRSLLIGGLASATFSTASARDWEGAFDTASARMDGLQDVETPLLSATTLHATRIASETYAGWAAEGGWPAYPFTQRLSLGAQGNDVSWLRQRLAVTGDLATQYGAGTVVDSFVDAAIRRFQARHGLTVDGVAGAATFEALNRPAADRARSLTANIPRLQAALVDDRRQVTVNVPSAQIEMVEDGAVVLRQSAVVGQPNRATPLLSSKIHEINFNPYWHVPKSIIRRDLIPIIRRDSDYLTRMGMRIYTGNWKEVSPSSIDWSTDEATNYVFRQEPGSRNALGRVRINFANQHSVYLHDTPDPGLFGDASRFHSSGCVRVQRIPEFVTWLLKDTPGWSTEAVAEFLTNGQRRDVAITNPVPVHFVYITAWGVPAGPAQFRKDIYSLVDGS</sequence>
<comment type="pathway">
    <text evidence="1 7">Cell wall biogenesis; peptidoglycan biosynthesis.</text>
</comment>
<dbReference type="EMBL" id="SLVX01000025">
    <property type="protein sequence ID" value="TCN35954.1"/>
    <property type="molecule type" value="Genomic_DNA"/>
</dbReference>
<dbReference type="PANTHER" id="PTHR41533">
    <property type="entry name" value="L,D-TRANSPEPTIDASE HI_1667-RELATED"/>
    <property type="match status" value="1"/>
</dbReference>
<evidence type="ECO:0000313" key="9">
    <source>
        <dbReference type="EMBL" id="TCN35954.1"/>
    </source>
</evidence>
<reference evidence="9 10" key="1">
    <citation type="submission" date="2019-03" db="EMBL/GenBank/DDBJ databases">
        <title>Genomic Encyclopedia of Type Strains, Phase IV (KMG-IV): sequencing the most valuable type-strain genomes for metagenomic binning, comparative biology and taxonomic classification.</title>
        <authorList>
            <person name="Goeker M."/>
        </authorList>
    </citation>
    <scope>NUCLEOTIDE SEQUENCE [LARGE SCALE GENOMIC DNA]</scope>
    <source>
        <strain evidence="9 10">DSM 18401</strain>
    </source>
</reference>
<keyword evidence="4 7" id="KW-0133">Cell shape</keyword>
<organism evidence="9 10">
    <name type="scientific">Shinella granuli</name>
    <dbReference type="NCBI Taxonomy" id="323621"/>
    <lineage>
        <taxon>Bacteria</taxon>
        <taxon>Pseudomonadati</taxon>
        <taxon>Pseudomonadota</taxon>
        <taxon>Alphaproteobacteria</taxon>
        <taxon>Hyphomicrobiales</taxon>
        <taxon>Rhizobiaceae</taxon>
        <taxon>Shinella</taxon>
    </lineage>
</organism>
<dbReference type="SUPFAM" id="SSF141523">
    <property type="entry name" value="L,D-transpeptidase catalytic domain-like"/>
    <property type="match status" value="1"/>
</dbReference>
<dbReference type="SUPFAM" id="SSF47090">
    <property type="entry name" value="PGBD-like"/>
    <property type="match status" value="1"/>
</dbReference>